<name>A0ABU6YBW1_9FABA</name>
<keyword evidence="2" id="KW-1185">Reference proteome</keyword>
<sequence length="166" mass="18372">MGAVMAAAESVAGPIPRQSARDSQLCEARTSTGSTRRHICAVDARAPTRQCCCTASAFDCAVRMRCRFWGLVFRPGFRHRQWAVVHLRREMEARDTHVPSTIRRGDYHTTGCRIPLGVTEGRRACWRLREGLPAVIWEIDVADGSGYLGGEARAQTGWGGRMSMPP</sequence>
<dbReference type="Proteomes" id="UP001341840">
    <property type="component" value="Unassembled WGS sequence"/>
</dbReference>
<reference evidence="1 2" key="1">
    <citation type="journal article" date="2023" name="Plants (Basel)">
        <title>Bridging the Gap: Combining Genomics and Transcriptomics Approaches to Understand Stylosanthes scabra, an Orphan Legume from the Brazilian Caatinga.</title>
        <authorList>
            <person name="Ferreira-Neto J.R.C."/>
            <person name="da Silva M.D."/>
            <person name="Binneck E."/>
            <person name="de Melo N.F."/>
            <person name="da Silva R.H."/>
            <person name="de Melo A.L.T.M."/>
            <person name="Pandolfi V."/>
            <person name="Bustamante F.O."/>
            <person name="Brasileiro-Vidal A.C."/>
            <person name="Benko-Iseppon A.M."/>
        </authorList>
    </citation>
    <scope>NUCLEOTIDE SEQUENCE [LARGE SCALE GENOMIC DNA]</scope>
    <source>
        <tissue evidence="1">Leaves</tissue>
    </source>
</reference>
<gene>
    <name evidence="1" type="ORF">PIB30_024993</name>
</gene>
<comment type="caution">
    <text evidence="1">The sequence shown here is derived from an EMBL/GenBank/DDBJ whole genome shotgun (WGS) entry which is preliminary data.</text>
</comment>
<dbReference type="EMBL" id="JASCZI010241746">
    <property type="protein sequence ID" value="MED6206268.1"/>
    <property type="molecule type" value="Genomic_DNA"/>
</dbReference>
<protein>
    <submittedName>
        <fullName evidence="1">Uncharacterized protein</fullName>
    </submittedName>
</protein>
<evidence type="ECO:0000313" key="2">
    <source>
        <dbReference type="Proteomes" id="UP001341840"/>
    </source>
</evidence>
<evidence type="ECO:0000313" key="1">
    <source>
        <dbReference type="EMBL" id="MED6206268.1"/>
    </source>
</evidence>
<organism evidence="1 2">
    <name type="scientific">Stylosanthes scabra</name>
    <dbReference type="NCBI Taxonomy" id="79078"/>
    <lineage>
        <taxon>Eukaryota</taxon>
        <taxon>Viridiplantae</taxon>
        <taxon>Streptophyta</taxon>
        <taxon>Embryophyta</taxon>
        <taxon>Tracheophyta</taxon>
        <taxon>Spermatophyta</taxon>
        <taxon>Magnoliopsida</taxon>
        <taxon>eudicotyledons</taxon>
        <taxon>Gunneridae</taxon>
        <taxon>Pentapetalae</taxon>
        <taxon>rosids</taxon>
        <taxon>fabids</taxon>
        <taxon>Fabales</taxon>
        <taxon>Fabaceae</taxon>
        <taxon>Papilionoideae</taxon>
        <taxon>50 kb inversion clade</taxon>
        <taxon>dalbergioids sensu lato</taxon>
        <taxon>Dalbergieae</taxon>
        <taxon>Pterocarpus clade</taxon>
        <taxon>Stylosanthes</taxon>
    </lineage>
</organism>
<proteinExistence type="predicted"/>
<accession>A0ABU6YBW1</accession>